<dbReference type="NCBIfam" id="TIGR00217">
    <property type="entry name" value="malQ"/>
    <property type="match status" value="1"/>
</dbReference>
<dbReference type="InterPro" id="IPR017853">
    <property type="entry name" value="GH"/>
</dbReference>
<name>A0ABV1BWL7_9FIRM</name>
<keyword evidence="6 10" id="KW-0808">Transferase</keyword>
<evidence type="ECO:0000256" key="2">
    <source>
        <dbReference type="ARBA" id="ARBA00005684"/>
    </source>
</evidence>
<evidence type="ECO:0000256" key="4">
    <source>
        <dbReference type="ARBA" id="ARBA00020295"/>
    </source>
</evidence>
<dbReference type="Proteomes" id="UP001442364">
    <property type="component" value="Unassembled WGS sequence"/>
</dbReference>
<sequence>MGNSNVFKRNAGILMAISSLPSPYGIGTLGKDAYEFVDFVRDSNHKYWQVLPVGPTTYGDSPYQPYSAFAGNPYFVDLDMLIEEGLLLKSEVIAVDWGDGIIPVEVSEDDAVNNRYPVNHDGYLGDDRYVSYEKMYNERFNVLRKAYERFKGKCVSAKLTLDKGLPLYKRFDNFVKDNAYWLKDYAMFMSLKEYFNQKAWGEWDRDIKFREPEAMQRYEDELSDDIGFWNFIQYEFYTQWGKLKAYANSNGIEIIGDIPIYMGYDSVDVWANQAEFQLDENLTPVKVAGVPPDAFSDMGQKWGNPLYDWAKMENSDFGWWRMRMANSARLYDIIRIDHFLGIIKYYTIPYEMPDARQGSYEQGPGQKLLDAINESIGDKKIIAEDLGVCMPEVDQILKDNNYPGMKVLEFAFGGDRKNPHLPYNYTNNCVCYGGTHDNETLLGFFNDRNDGELGYAFDYLDTRDKYRMVDMVFRAAYSSVAVLTIFAVQDILKLDNSARMNFPSSFGNNWKWRMQKGQLNWDHLNAMRYLASVFDRERN</sequence>
<dbReference type="RefSeq" id="WP_349153739.1">
    <property type="nucleotide sequence ID" value="NZ_DAWDXV010000014.1"/>
</dbReference>
<evidence type="ECO:0000256" key="1">
    <source>
        <dbReference type="ARBA" id="ARBA00000439"/>
    </source>
</evidence>
<dbReference type="PANTHER" id="PTHR32438:SF5">
    <property type="entry name" value="4-ALPHA-GLUCANOTRANSFERASE DPE1, CHLOROPLASTIC_AMYLOPLASTIC"/>
    <property type="match status" value="1"/>
</dbReference>
<reference evidence="11 12" key="1">
    <citation type="submission" date="2024-03" db="EMBL/GenBank/DDBJ databases">
        <title>Human intestinal bacterial collection.</title>
        <authorList>
            <person name="Pauvert C."/>
            <person name="Hitch T.C.A."/>
            <person name="Clavel T."/>
        </authorList>
    </citation>
    <scope>NUCLEOTIDE SEQUENCE [LARGE SCALE GENOMIC DNA]</scope>
    <source>
        <strain evidence="11 12">CLA-AA-H255</strain>
    </source>
</reference>
<evidence type="ECO:0000256" key="3">
    <source>
        <dbReference type="ARBA" id="ARBA00012560"/>
    </source>
</evidence>
<keyword evidence="7 10" id="KW-0119">Carbohydrate metabolism</keyword>
<evidence type="ECO:0000256" key="7">
    <source>
        <dbReference type="ARBA" id="ARBA00023277"/>
    </source>
</evidence>
<evidence type="ECO:0000256" key="8">
    <source>
        <dbReference type="ARBA" id="ARBA00031423"/>
    </source>
</evidence>
<evidence type="ECO:0000256" key="5">
    <source>
        <dbReference type="ARBA" id="ARBA00022676"/>
    </source>
</evidence>
<gene>
    <name evidence="11" type="primary">malQ</name>
    <name evidence="11" type="ORF">WMO14_09655</name>
</gene>
<evidence type="ECO:0000313" key="11">
    <source>
        <dbReference type="EMBL" id="MEQ2380142.1"/>
    </source>
</evidence>
<dbReference type="Gene3D" id="3.20.20.80">
    <property type="entry name" value="Glycosidases"/>
    <property type="match status" value="1"/>
</dbReference>
<comment type="caution">
    <text evidence="11">The sequence shown here is derived from an EMBL/GenBank/DDBJ whole genome shotgun (WGS) entry which is preliminary data.</text>
</comment>
<evidence type="ECO:0000256" key="10">
    <source>
        <dbReference type="RuleBase" id="RU361207"/>
    </source>
</evidence>
<keyword evidence="5 10" id="KW-0328">Glycosyltransferase</keyword>
<dbReference type="GO" id="GO:0004134">
    <property type="term" value="F:4-alpha-glucanotransferase activity"/>
    <property type="evidence" value="ECO:0007669"/>
    <property type="project" value="UniProtKB-EC"/>
</dbReference>
<protein>
    <recommendedName>
        <fullName evidence="4 10">4-alpha-glucanotransferase</fullName>
        <ecNumber evidence="3 10">2.4.1.25</ecNumber>
    </recommendedName>
    <alternativeName>
        <fullName evidence="8 10">Amylomaltase</fullName>
    </alternativeName>
    <alternativeName>
        <fullName evidence="9 10">Disproportionating enzyme</fullName>
    </alternativeName>
</protein>
<dbReference type="SUPFAM" id="SSF51445">
    <property type="entry name" value="(Trans)glycosidases"/>
    <property type="match status" value="1"/>
</dbReference>
<evidence type="ECO:0000256" key="9">
    <source>
        <dbReference type="ARBA" id="ARBA00031501"/>
    </source>
</evidence>
<evidence type="ECO:0000256" key="6">
    <source>
        <dbReference type="ARBA" id="ARBA00022679"/>
    </source>
</evidence>
<evidence type="ECO:0000313" key="12">
    <source>
        <dbReference type="Proteomes" id="UP001442364"/>
    </source>
</evidence>
<dbReference type="EC" id="2.4.1.25" evidence="3 10"/>
<dbReference type="EMBL" id="JBBMER010000007">
    <property type="protein sequence ID" value="MEQ2380142.1"/>
    <property type="molecule type" value="Genomic_DNA"/>
</dbReference>
<dbReference type="NCBIfam" id="NF011080">
    <property type="entry name" value="PRK14508.1-3"/>
    <property type="match status" value="1"/>
</dbReference>
<dbReference type="PANTHER" id="PTHR32438">
    <property type="entry name" value="4-ALPHA-GLUCANOTRANSFERASE DPE1, CHLOROPLASTIC/AMYLOPLASTIC"/>
    <property type="match status" value="1"/>
</dbReference>
<dbReference type="InterPro" id="IPR003385">
    <property type="entry name" value="Glyco_hydro_77"/>
</dbReference>
<keyword evidence="12" id="KW-1185">Reference proteome</keyword>
<proteinExistence type="inferred from homology"/>
<accession>A0ABV1BWL7</accession>
<organism evidence="11 12">
    <name type="scientific">[Lactobacillus] rogosae</name>
    <dbReference type="NCBI Taxonomy" id="706562"/>
    <lineage>
        <taxon>Bacteria</taxon>
        <taxon>Bacillati</taxon>
        <taxon>Bacillota</taxon>
        <taxon>Clostridia</taxon>
        <taxon>Lachnospirales</taxon>
        <taxon>Lachnospiraceae</taxon>
        <taxon>Lachnospira</taxon>
    </lineage>
</organism>
<dbReference type="Pfam" id="PF02446">
    <property type="entry name" value="Glyco_hydro_77"/>
    <property type="match status" value="1"/>
</dbReference>
<comment type="catalytic activity">
    <reaction evidence="1 10">
        <text>Transfers a segment of a (1-&gt;4)-alpha-D-glucan to a new position in an acceptor, which may be glucose or a (1-&gt;4)-alpha-D-glucan.</text>
        <dbReference type="EC" id="2.4.1.25"/>
    </reaction>
</comment>
<comment type="similarity">
    <text evidence="2 10">Belongs to the disproportionating enzyme family.</text>
</comment>